<keyword evidence="2" id="KW-1185">Reference proteome</keyword>
<evidence type="ECO:0000313" key="2">
    <source>
        <dbReference type="Proteomes" id="UP000224829"/>
    </source>
</evidence>
<gene>
    <name evidence="1" type="ORF">NOXIFER_86</name>
</gene>
<dbReference type="Proteomes" id="UP000224829">
    <property type="component" value="Segment"/>
</dbReference>
<sequence>MPSETLGEGTLVYPRLTTEYLKSLIKTTTFSHVPEARTTSCTVMLHIDWAITESVVCPNPELYDPEVGERHAMNKVLAAIREREYYLLRYLLHKEKQSKTGVDDGRGNQ</sequence>
<dbReference type="EMBL" id="MF063068">
    <property type="protein sequence ID" value="ARV77256.1"/>
    <property type="molecule type" value="Genomic_DNA"/>
</dbReference>
<protein>
    <submittedName>
        <fullName evidence="1">Uncharacterized protein</fullName>
    </submittedName>
</protein>
<dbReference type="Pfam" id="PF13876">
    <property type="entry name" value="Phage_gp49_66"/>
    <property type="match status" value="1"/>
</dbReference>
<organism evidence="1 2">
    <name type="scientific">Pseudomonas phage Noxifer</name>
    <dbReference type="NCBI Taxonomy" id="2006684"/>
    <lineage>
        <taxon>Viruses</taxon>
        <taxon>Duplodnaviria</taxon>
        <taxon>Heunggongvirae</taxon>
        <taxon>Uroviricota</taxon>
        <taxon>Caudoviricetes</taxon>
        <taxon>Chimalliviridae</taxon>
        <taxon>Noxifervirus</taxon>
        <taxon>Noxifervirus noxifer</taxon>
    </lineage>
</organism>
<accession>A0A1Y0SZZ7</accession>
<proteinExistence type="predicted"/>
<name>A0A1Y0SZZ7_9CAUD</name>
<reference evidence="1 2" key="1">
    <citation type="submission" date="2017-05" db="EMBL/GenBank/DDBJ databases">
        <authorList>
            <person name="Song R."/>
            <person name="Chenine A.L."/>
            <person name="Ruprecht R.M."/>
        </authorList>
    </citation>
    <scope>NUCLEOTIDE SEQUENCE [LARGE SCALE GENOMIC DNA]</scope>
</reference>
<evidence type="ECO:0000313" key="1">
    <source>
        <dbReference type="EMBL" id="ARV77256.1"/>
    </source>
</evidence>
<dbReference type="InterPro" id="IPR025915">
    <property type="entry name" value="Phage_gp49_66"/>
</dbReference>